<dbReference type="SMART" id="SM00642">
    <property type="entry name" value="Aamy"/>
    <property type="match status" value="2"/>
</dbReference>
<dbReference type="Pfam" id="PF00128">
    <property type="entry name" value="Alpha-amylase"/>
    <property type="match status" value="2"/>
</dbReference>
<evidence type="ECO:0000256" key="4">
    <source>
        <dbReference type="ARBA" id="ARBA00023180"/>
    </source>
</evidence>
<organism evidence="8 9">
    <name type="scientific">Trachymyrmex cornetzi</name>
    <dbReference type="NCBI Taxonomy" id="471704"/>
    <lineage>
        <taxon>Eukaryota</taxon>
        <taxon>Metazoa</taxon>
        <taxon>Ecdysozoa</taxon>
        <taxon>Arthropoda</taxon>
        <taxon>Hexapoda</taxon>
        <taxon>Insecta</taxon>
        <taxon>Pterygota</taxon>
        <taxon>Neoptera</taxon>
        <taxon>Endopterygota</taxon>
        <taxon>Hymenoptera</taxon>
        <taxon>Apocrita</taxon>
        <taxon>Aculeata</taxon>
        <taxon>Formicoidea</taxon>
        <taxon>Formicidae</taxon>
        <taxon>Myrmicinae</taxon>
        <taxon>Trachymyrmex</taxon>
    </lineage>
</organism>
<keyword evidence="5" id="KW-0378">Hydrolase</keyword>
<reference evidence="8 9" key="1">
    <citation type="submission" date="2015-09" db="EMBL/GenBank/DDBJ databases">
        <title>Trachymyrmex cornetzi WGS genome.</title>
        <authorList>
            <person name="Nygaard S."/>
            <person name="Hu H."/>
            <person name="Boomsma J."/>
            <person name="Zhang G."/>
        </authorList>
    </citation>
    <scope>NUCLEOTIDE SEQUENCE [LARGE SCALE GENOMIC DNA]</scope>
    <source>
        <strain evidence="8">Tcor2-1</strain>
        <tissue evidence="8">Whole body</tissue>
    </source>
</reference>
<gene>
    <name evidence="8" type="ORF">ALC57_05943</name>
</gene>
<dbReference type="Proteomes" id="UP000078492">
    <property type="component" value="Unassembled WGS sequence"/>
</dbReference>
<evidence type="ECO:0000256" key="2">
    <source>
        <dbReference type="ARBA" id="ARBA00008061"/>
    </source>
</evidence>
<proteinExistence type="inferred from homology"/>
<keyword evidence="4" id="KW-0325">Glycoprotein</keyword>
<keyword evidence="9" id="KW-1185">Reference proteome</keyword>
<accession>A0A151J9D6</accession>
<dbReference type="CDD" id="cd11328">
    <property type="entry name" value="AmyAc_maltase"/>
    <property type="match status" value="2"/>
</dbReference>
<sequence length="1100" mass="127029">MSWTIHLCALLLFASSSFASKIQNKSWWNNTVFYQIYPRSFCDSDADGIGDLKGIISKLDYIAETGINAIWLSPIYTSPMVDFGYDISDFVDIDPIFGSLKDFKALLAHARKLGLKVILDLVPNHTSDKHIWFQKAVQGHKKYKNYYIWANGRNNDDKTPPNNWISVFGGSAWTYEESQKQWYFHQFEYRQPDLNFRNPAVRKEMLNVLKFWLDLGVDGFRVDSAPFIYEDSELLDEPKSNIDGVTSREYKYLKHIYTMDLIDTYKLFGEWRKFMDSYASKRNQDQKLMVMEAYSDLKHTMQYYYYDLLPFNFNFITNVNATSSAQEFKQQIDLWMNSMPRGKIANWAMGNHDNPRVASRYPNRSDQMTMLSMVLPGLVMTYNGEEIGMVDKRDISWEDTQDPQGCIAGKEKFNNTSRDPERTPFQWDATINAGFSTANLTWLPVHQNYKELNLADQIAADKSHYKIYKTLAHMHRTEPALTEGSYKSIMTNNDTVLGIIRNNGSRVVLLLINFSNDKQQVVDLSQEELPSKLKVKVSSMDSEVTYGINCIMLSVMCLYAFLLLASGSFAKIHNKLWWNNTVVYQIYPRSFCDSDADGIGDLKGITSKLNYIAETGINVIWLSSIYTSPMVDFGYDISDFVDIDPIFGSLEDLKALLSEARKLGLKVILDLVPSHTSDKHIWFQKALRGHKKYKNYYIWADGRNNDDKTPPNNSISVFGGSAWTYEESQKQWYFHQFEYRQPDLNIRNPTVRMEMLKVLKFLLDLGVNGFCVDSAPFIYEDSELRDEPRSGVDGATSREHKYLKHIYTTDLIELFGELQKFVDLYASKRNQDQKLMVMEAYTDPKHIMQSHYDYLLSFNFEFIAINVNATLSAQEYKQQIDLWMNSMPRGKIANWAMGNHDNPRVASRYPDRTDQMIMLSMVLPGLVVTYNGDEIGTVDKRDISWEDTQDLQAHIADKGHYKNVSRNPERTPFQWDATKNAGFSTANSTWLPVNQNYKKLNQTKQMEIKSHYKIYKTLAYMHRTESALTEGSYKSITTNNDTVLGIIRNNGIRVVLLLINFSDDEQQVVDLSQEELPSKLKVKVSSMGSKVIHGYSLRIF</sequence>
<keyword evidence="5" id="KW-0326">Glycosidase</keyword>
<dbReference type="PANTHER" id="PTHR10357:SF179">
    <property type="entry name" value="NEUTRAL AND BASIC AMINO ACID TRANSPORT PROTEIN RBAT"/>
    <property type="match status" value="1"/>
</dbReference>
<dbReference type="InterPro" id="IPR006047">
    <property type="entry name" value="GH13_cat_dom"/>
</dbReference>
<dbReference type="EC" id="3.2.1.20" evidence="3"/>
<dbReference type="GO" id="GO:0004558">
    <property type="term" value="F:alpha-1,4-glucosidase activity"/>
    <property type="evidence" value="ECO:0007669"/>
    <property type="project" value="UniProtKB-EC"/>
</dbReference>
<dbReference type="PANTHER" id="PTHR10357">
    <property type="entry name" value="ALPHA-AMYLASE FAMILY MEMBER"/>
    <property type="match status" value="1"/>
</dbReference>
<dbReference type="STRING" id="471704.A0A151J9D6"/>
<keyword evidence="6" id="KW-0732">Signal</keyword>
<feature type="chain" id="PRO_5007582547" description="alpha-glucosidase" evidence="6">
    <location>
        <begin position="20"/>
        <end position="1100"/>
    </location>
</feature>
<protein>
    <recommendedName>
        <fullName evidence="3">alpha-glucosidase</fullName>
        <ecNumber evidence="3">3.2.1.20</ecNumber>
    </recommendedName>
</protein>
<dbReference type="EMBL" id="KQ979404">
    <property type="protein sequence ID" value="KYN21678.1"/>
    <property type="molecule type" value="Genomic_DNA"/>
</dbReference>
<dbReference type="AlphaFoldDB" id="A0A151J9D6"/>
<evidence type="ECO:0000313" key="8">
    <source>
        <dbReference type="EMBL" id="KYN21678.1"/>
    </source>
</evidence>
<dbReference type="InterPro" id="IPR045857">
    <property type="entry name" value="O16G_dom_2"/>
</dbReference>
<evidence type="ECO:0000256" key="1">
    <source>
        <dbReference type="ARBA" id="ARBA00001657"/>
    </source>
</evidence>
<dbReference type="GO" id="GO:0005975">
    <property type="term" value="P:carbohydrate metabolic process"/>
    <property type="evidence" value="ECO:0007669"/>
    <property type="project" value="InterPro"/>
</dbReference>
<name>A0A151J9D6_9HYME</name>
<dbReference type="InterPro" id="IPR017853">
    <property type="entry name" value="GH"/>
</dbReference>
<comment type="similarity">
    <text evidence="2">Belongs to the glycosyl hydrolase 13 family.</text>
</comment>
<feature type="domain" description="Glycosyl hydrolase family 13 catalytic" evidence="7">
    <location>
        <begin position="35"/>
        <end position="422"/>
    </location>
</feature>
<evidence type="ECO:0000256" key="3">
    <source>
        <dbReference type="ARBA" id="ARBA00012741"/>
    </source>
</evidence>
<feature type="signal peptide" evidence="6">
    <location>
        <begin position="1"/>
        <end position="19"/>
    </location>
</feature>
<dbReference type="Gene3D" id="3.20.20.80">
    <property type="entry name" value="Glycosidases"/>
    <property type="match status" value="2"/>
</dbReference>
<evidence type="ECO:0000256" key="5">
    <source>
        <dbReference type="ARBA" id="ARBA00023295"/>
    </source>
</evidence>
<comment type="catalytic activity">
    <reaction evidence="1">
        <text>Hydrolysis of terminal, non-reducing (1-&gt;4)-linked alpha-D-glucose residues with release of alpha-D-glucose.</text>
        <dbReference type="EC" id="3.2.1.20"/>
    </reaction>
</comment>
<evidence type="ECO:0000256" key="6">
    <source>
        <dbReference type="SAM" id="SignalP"/>
    </source>
</evidence>
<dbReference type="SUPFAM" id="SSF51445">
    <property type="entry name" value="(Trans)glycosidases"/>
    <property type="match status" value="2"/>
</dbReference>
<dbReference type="FunFam" id="3.90.400.10:FF:000001">
    <property type="entry name" value="Maltase A3, isoform A"/>
    <property type="match status" value="2"/>
</dbReference>
<evidence type="ECO:0000313" key="9">
    <source>
        <dbReference type="Proteomes" id="UP000078492"/>
    </source>
</evidence>
<evidence type="ECO:0000259" key="7">
    <source>
        <dbReference type="SMART" id="SM00642"/>
    </source>
</evidence>
<feature type="domain" description="Glycosyl hydrolase family 13 catalytic" evidence="7">
    <location>
        <begin position="585"/>
        <end position="970"/>
    </location>
</feature>
<dbReference type="Gene3D" id="3.90.400.10">
    <property type="entry name" value="Oligo-1,6-glucosidase, Domain 2"/>
    <property type="match status" value="2"/>
</dbReference>